<proteinExistence type="predicted"/>
<dbReference type="RefSeq" id="WP_135585261.1">
    <property type="nucleotide sequence ID" value="NZ_RQEP01000005.1"/>
</dbReference>
<sequence length="846" mass="95284">MNLRFFIKVMFREIFSKKTSSLQIILAITIGTGAVLAVHSYRDQFSQSILKEAKNILGADLVATSPAPLSEKQTAFLVGELPKGSKSSELVQFPSMLRNPKNQDSTLSLVKAIKGEYPYFGAVETEPKNAYRSLQTGEILLESSLIQNLKLKKGDEVQLGESVFILKGSLIKEPGMAGNFLSMAPSSIIHKDSLADTGLEQRGSRINYQIPILLPKQTDASEYKKNKFKEFAKNDLILYESTEANSGSQKFLTNTLDFFSLLALCAFFLGGISILLTSRALIRSKSNTFAVYKCLGAGPNLVLGLVLGELLLLSTIGAILGFGFGIFLQNQIPNLANSEFLFEPNSVPTLRAFLWGFVLAWVVPLVSAWESLSKSRNLSPMYALKADFASELSSVPRPEWRQSISFVAVFGLFFVLAWWETGDWIKGLILCGTLLFLPVLVYLGILIFRFGLRFALKRLELSASLRMAFRKLDRPRTGLPWVVVGLGSSVFVLLLSLFLSNSLLEYSGAKDKERRPNMFILDIRPEQLDTFQQTAAKFQAQKLMVSPVIGARLSHINGELVKKEDMELSALRRDWRSTARTREYFLSYRENLYPTEKVTDGDFWRKGEEDQISIEKDFSKNLKVDLGDKLTFSIGGVEVTGIIRNFRTVNWSDMRPNFVVLFSKGILEKAPKFYLSSFLLESAQDRYALQKELINEFPNMTIVDTEKAIRSFMGILEKISFAIQWMTALIVISSLLLILSSLELSRKERLEETSLLRIIGGSRDFLRKYFLAESLLLANLSFFLAFGLVWGVSEYLSQVIFEIQATVPWLEILIYYIGLNIAVAGMYFAALRKEWKRSPTLYLKEV</sequence>
<dbReference type="Proteomes" id="UP000297453">
    <property type="component" value="Unassembled WGS sequence"/>
</dbReference>
<feature type="transmembrane region" description="Helical" evidence="6">
    <location>
        <begin position="479"/>
        <end position="499"/>
    </location>
</feature>
<evidence type="ECO:0000256" key="2">
    <source>
        <dbReference type="ARBA" id="ARBA00022475"/>
    </source>
</evidence>
<organism evidence="8 9">
    <name type="scientific">Leptospira semungkisensis</name>
    <dbReference type="NCBI Taxonomy" id="2484985"/>
    <lineage>
        <taxon>Bacteria</taxon>
        <taxon>Pseudomonadati</taxon>
        <taxon>Spirochaetota</taxon>
        <taxon>Spirochaetia</taxon>
        <taxon>Leptospirales</taxon>
        <taxon>Leptospiraceae</taxon>
        <taxon>Leptospira</taxon>
    </lineage>
</organism>
<feature type="transmembrane region" description="Helical" evidence="6">
    <location>
        <begin position="425"/>
        <end position="448"/>
    </location>
</feature>
<feature type="transmembrane region" description="Helical" evidence="6">
    <location>
        <begin position="258"/>
        <end position="282"/>
    </location>
</feature>
<comment type="subcellular location">
    <subcellularLocation>
        <location evidence="1">Cell membrane</location>
        <topology evidence="1">Multi-pass membrane protein</topology>
    </subcellularLocation>
</comment>
<dbReference type="GO" id="GO:0005886">
    <property type="term" value="C:plasma membrane"/>
    <property type="evidence" value="ECO:0007669"/>
    <property type="project" value="UniProtKB-SubCell"/>
</dbReference>
<dbReference type="AlphaFoldDB" id="A0A4R9G7G6"/>
<feature type="domain" description="ABC3 transporter permease C-terminal" evidence="7">
    <location>
        <begin position="261"/>
        <end position="380"/>
    </location>
</feature>
<dbReference type="OrthoDB" id="9775544at2"/>
<dbReference type="EMBL" id="RQEP01000005">
    <property type="protein sequence ID" value="TGK07423.1"/>
    <property type="molecule type" value="Genomic_DNA"/>
</dbReference>
<accession>A0A4R9G7G6</accession>
<feature type="transmembrane region" description="Helical" evidence="6">
    <location>
        <begin position="719"/>
        <end position="739"/>
    </location>
</feature>
<evidence type="ECO:0000313" key="8">
    <source>
        <dbReference type="EMBL" id="TGK07423.1"/>
    </source>
</evidence>
<keyword evidence="5 6" id="KW-0472">Membrane</keyword>
<feature type="transmembrane region" description="Helical" evidence="6">
    <location>
        <begin position="348"/>
        <end position="369"/>
    </location>
</feature>
<feature type="transmembrane region" description="Helical" evidence="6">
    <location>
        <begin position="812"/>
        <end position="831"/>
    </location>
</feature>
<dbReference type="InterPro" id="IPR003838">
    <property type="entry name" value="ABC3_permease_C"/>
</dbReference>
<evidence type="ECO:0000256" key="6">
    <source>
        <dbReference type="SAM" id="Phobius"/>
    </source>
</evidence>
<feature type="transmembrane region" description="Helical" evidence="6">
    <location>
        <begin position="302"/>
        <end position="328"/>
    </location>
</feature>
<evidence type="ECO:0000256" key="4">
    <source>
        <dbReference type="ARBA" id="ARBA00022989"/>
    </source>
</evidence>
<keyword evidence="4 6" id="KW-1133">Transmembrane helix</keyword>
<evidence type="ECO:0000259" key="7">
    <source>
        <dbReference type="Pfam" id="PF02687"/>
    </source>
</evidence>
<evidence type="ECO:0000313" key="9">
    <source>
        <dbReference type="Proteomes" id="UP000297453"/>
    </source>
</evidence>
<protein>
    <submittedName>
        <fullName evidence="8">FtsX-like permease family protein</fullName>
    </submittedName>
</protein>
<evidence type="ECO:0000256" key="5">
    <source>
        <dbReference type="ARBA" id="ARBA00023136"/>
    </source>
</evidence>
<feature type="transmembrane region" description="Helical" evidence="6">
    <location>
        <begin position="769"/>
        <end position="792"/>
    </location>
</feature>
<gene>
    <name evidence="8" type="ORF">EHO59_04795</name>
</gene>
<evidence type="ECO:0000256" key="1">
    <source>
        <dbReference type="ARBA" id="ARBA00004651"/>
    </source>
</evidence>
<dbReference type="InterPro" id="IPR038766">
    <property type="entry name" value="Membrane_comp_ABC_pdt"/>
</dbReference>
<comment type="caution">
    <text evidence="8">The sequence shown here is derived from an EMBL/GenBank/DDBJ whole genome shotgun (WGS) entry which is preliminary data.</text>
</comment>
<feature type="transmembrane region" description="Helical" evidence="6">
    <location>
        <begin position="403"/>
        <end position="419"/>
    </location>
</feature>
<keyword evidence="3 6" id="KW-0812">Transmembrane</keyword>
<keyword evidence="2" id="KW-1003">Cell membrane</keyword>
<dbReference type="PANTHER" id="PTHR30287">
    <property type="entry name" value="MEMBRANE COMPONENT OF PREDICTED ABC SUPERFAMILY METABOLITE UPTAKE TRANSPORTER"/>
    <property type="match status" value="1"/>
</dbReference>
<name>A0A4R9G7G6_9LEPT</name>
<feature type="domain" description="ABC3 transporter permease C-terminal" evidence="7">
    <location>
        <begin position="727"/>
        <end position="833"/>
    </location>
</feature>
<keyword evidence="9" id="KW-1185">Reference proteome</keyword>
<dbReference type="PANTHER" id="PTHR30287:SF1">
    <property type="entry name" value="INNER MEMBRANE PROTEIN"/>
    <property type="match status" value="1"/>
</dbReference>
<dbReference type="Pfam" id="PF02687">
    <property type="entry name" value="FtsX"/>
    <property type="match status" value="2"/>
</dbReference>
<evidence type="ECO:0000256" key="3">
    <source>
        <dbReference type="ARBA" id="ARBA00022692"/>
    </source>
</evidence>
<reference evidence="8" key="1">
    <citation type="journal article" date="2019" name="PLoS Negl. Trop. Dis.">
        <title>Revisiting the worldwide diversity of Leptospira species in the environment.</title>
        <authorList>
            <person name="Vincent A.T."/>
            <person name="Schiettekatte O."/>
            <person name="Bourhy P."/>
            <person name="Veyrier F.J."/>
            <person name="Picardeau M."/>
        </authorList>
    </citation>
    <scope>NUCLEOTIDE SEQUENCE [LARGE SCALE GENOMIC DNA]</scope>
    <source>
        <strain evidence="8">SSS9</strain>
    </source>
</reference>